<evidence type="ECO:0000256" key="1">
    <source>
        <dbReference type="SAM" id="MobiDB-lite"/>
    </source>
</evidence>
<keyword evidence="3" id="KW-1185">Reference proteome</keyword>
<reference evidence="2" key="1">
    <citation type="submission" date="2020-11" db="EMBL/GenBank/DDBJ databases">
        <authorList>
            <person name="Whitehead M."/>
        </authorList>
    </citation>
    <scope>NUCLEOTIDE SEQUENCE</scope>
    <source>
        <strain evidence="2">EGII</strain>
    </source>
</reference>
<dbReference type="OrthoDB" id="8069525at2759"/>
<accession>A0A811UTG7</accession>
<dbReference type="Proteomes" id="UP000606786">
    <property type="component" value="Unassembled WGS sequence"/>
</dbReference>
<feature type="non-terminal residue" evidence="2">
    <location>
        <position position="1"/>
    </location>
</feature>
<dbReference type="EMBL" id="CAJHJT010000023">
    <property type="protein sequence ID" value="CAD7001037.1"/>
    <property type="molecule type" value="Genomic_DNA"/>
</dbReference>
<name>A0A811UTG7_CERCA</name>
<gene>
    <name evidence="2" type="ORF">CCAP1982_LOCUS9509</name>
</gene>
<feature type="compositionally biased region" description="Polar residues" evidence="1">
    <location>
        <begin position="43"/>
        <end position="52"/>
    </location>
</feature>
<organism evidence="2 3">
    <name type="scientific">Ceratitis capitata</name>
    <name type="common">Mediterranean fruit fly</name>
    <name type="synonym">Tephritis capitata</name>
    <dbReference type="NCBI Taxonomy" id="7213"/>
    <lineage>
        <taxon>Eukaryota</taxon>
        <taxon>Metazoa</taxon>
        <taxon>Ecdysozoa</taxon>
        <taxon>Arthropoda</taxon>
        <taxon>Hexapoda</taxon>
        <taxon>Insecta</taxon>
        <taxon>Pterygota</taxon>
        <taxon>Neoptera</taxon>
        <taxon>Endopterygota</taxon>
        <taxon>Diptera</taxon>
        <taxon>Brachycera</taxon>
        <taxon>Muscomorpha</taxon>
        <taxon>Tephritoidea</taxon>
        <taxon>Tephritidae</taxon>
        <taxon>Ceratitis</taxon>
        <taxon>Ceratitis</taxon>
    </lineage>
</organism>
<feature type="region of interest" description="Disordered" evidence="1">
    <location>
        <begin position="1"/>
        <end position="26"/>
    </location>
</feature>
<feature type="region of interest" description="Disordered" evidence="1">
    <location>
        <begin position="33"/>
        <end position="52"/>
    </location>
</feature>
<feature type="compositionally biased region" description="Polar residues" evidence="1">
    <location>
        <begin position="10"/>
        <end position="26"/>
    </location>
</feature>
<comment type="caution">
    <text evidence="2">The sequence shown here is derived from an EMBL/GenBank/DDBJ whole genome shotgun (WGS) entry which is preliminary data.</text>
</comment>
<dbReference type="AlphaFoldDB" id="A0A811UTG7"/>
<protein>
    <submittedName>
        <fullName evidence="2">(Mediterranean fruit fly) hypothetical protein</fullName>
    </submittedName>
</protein>
<evidence type="ECO:0000313" key="3">
    <source>
        <dbReference type="Proteomes" id="UP000606786"/>
    </source>
</evidence>
<proteinExistence type="predicted"/>
<evidence type="ECO:0000313" key="2">
    <source>
        <dbReference type="EMBL" id="CAD7001037.1"/>
    </source>
</evidence>
<sequence>ELNERGGQERISTPADSSPTTYGRSNYSVKEIPETIPDFDPQTIHQYQLNSS</sequence>